<comment type="caution">
    <text evidence="2">The sequence shown here is derived from an EMBL/GenBank/DDBJ whole genome shotgun (WGS) entry which is preliminary data.</text>
</comment>
<protein>
    <submittedName>
        <fullName evidence="2">Uncharacterized protein</fullName>
    </submittedName>
</protein>
<reference evidence="2 3" key="1">
    <citation type="journal article" date="2017" name="Int. J. Syst. Evol. Microbiol.">
        <title>Bacillus notoginsengisoli sp. nov., a novel bacterium isolated from the rhizosphere of Panax notoginseng.</title>
        <authorList>
            <person name="Zhang M.Y."/>
            <person name="Cheng J."/>
            <person name="Cai Y."/>
            <person name="Zhang T.Y."/>
            <person name="Wu Y.Y."/>
            <person name="Manikprabhu D."/>
            <person name="Li W.J."/>
            <person name="Zhang Y.X."/>
        </authorList>
    </citation>
    <scope>NUCLEOTIDE SEQUENCE [LARGE SCALE GENOMIC DNA]</scope>
    <source>
        <strain evidence="2 3">JCM 30743</strain>
    </source>
</reference>
<sequence>MREGMNISRKSVKKPLVLVAVATILLYSFIFLPYENPEKFEGFPVPRFAKVATEKNMVTTYDWSHASEENGLPFTYLLRIKLAGWKAVTREGAMTVYSKNGREIEVTSLTDYLGVAERESE</sequence>
<keyword evidence="1" id="KW-1133">Transmembrane helix</keyword>
<keyword evidence="1" id="KW-0472">Membrane</keyword>
<dbReference type="AlphaFoldDB" id="A0A417YSB8"/>
<proteinExistence type="predicted"/>
<organism evidence="2 3">
    <name type="scientific">Neobacillus notoginsengisoli</name>
    <dbReference type="NCBI Taxonomy" id="1578198"/>
    <lineage>
        <taxon>Bacteria</taxon>
        <taxon>Bacillati</taxon>
        <taxon>Bacillota</taxon>
        <taxon>Bacilli</taxon>
        <taxon>Bacillales</taxon>
        <taxon>Bacillaceae</taxon>
        <taxon>Neobacillus</taxon>
    </lineage>
</organism>
<name>A0A417YSB8_9BACI</name>
<evidence type="ECO:0000313" key="3">
    <source>
        <dbReference type="Proteomes" id="UP000284416"/>
    </source>
</evidence>
<accession>A0A417YSB8</accession>
<evidence type="ECO:0000256" key="1">
    <source>
        <dbReference type="SAM" id="Phobius"/>
    </source>
</evidence>
<dbReference type="Proteomes" id="UP000284416">
    <property type="component" value="Unassembled WGS sequence"/>
</dbReference>
<dbReference type="EMBL" id="QWEG01000008">
    <property type="protein sequence ID" value="RHW38898.1"/>
    <property type="molecule type" value="Genomic_DNA"/>
</dbReference>
<keyword evidence="3" id="KW-1185">Reference proteome</keyword>
<evidence type="ECO:0000313" key="2">
    <source>
        <dbReference type="EMBL" id="RHW38898.1"/>
    </source>
</evidence>
<feature type="transmembrane region" description="Helical" evidence="1">
    <location>
        <begin position="16"/>
        <end position="34"/>
    </location>
</feature>
<keyword evidence="1" id="KW-0812">Transmembrane</keyword>
<gene>
    <name evidence="2" type="ORF">D1B31_13010</name>
</gene>